<comment type="subcellular location">
    <subcellularLocation>
        <location evidence="1">Cell membrane</location>
        <topology evidence="1">Multi-pass membrane protein</topology>
    </subcellularLocation>
</comment>
<dbReference type="RefSeq" id="WP_062196345.1">
    <property type="nucleotide sequence ID" value="NZ_DF967967.1"/>
</dbReference>
<dbReference type="STRING" id="229919.GCA_001050195_03456"/>
<feature type="transmembrane region" description="Helical" evidence="5">
    <location>
        <begin position="346"/>
        <end position="366"/>
    </location>
</feature>
<evidence type="ECO:0000256" key="5">
    <source>
        <dbReference type="SAM" id="Phobius"/>
    </source>
</evidence>
<dbReference type="PANTHER" id="PTHR23518">
    <property type="entry name" value="C-METHYLTRANSFERASE"/>
    <property type="match status" value="1"/>
</dbReference>
<keyword evidence="3 5" id="KW-1133">Transmembrane helix</keyword>
<dbReference type="EMBL" id="DPBP01000030">
    <property type="protein sequence ID" value="HCE17728.1"/>
    <property type="molecule type" value="Genomic_DNA"/>
</dbReference>
<reference evidence="7" key="1">
    <citation type="journal article" date="2015" name="Genome Announc.">
        <title>Draft Genome Sequences of Anaerolinea thermolimosa IMO-1, Bellilinea caldifistulae GOMI-1, Leptolinea tardivitalis YMTK-2, Levilinea saccharolytica KIBI-1, Longilinea arvoryzae KOME-1, Previously Described as Members of the Class Anaerolineae (Chloroflexi).</title>
        <authorList>
            <person name="Matsuura N."/>
            <person name="Tourlousse M.D."/>
            <person name="Ohashi A."/>
            <person name="Hugenholtz P."/>
            <person name="Sekiguchi Y."/>
        </authorList>
    </citation>
    <scope>NUCLEOTIDE SEQUENCE</scope>
    <source>
        <strain evidence="7">IMO-1</strain>
    </source>
</reference>
<evidence type="ECO:0000313" key="8">
    <source>
        <dbReference type="EMBL" id="HCE17728.1"/>
    </source>
</evidence>
<evidence type="ECO:0000256" key="2">
    <source>
        <dbReference type="ARBA" id="ARBA00022692"/>
    </source>
</evidence>
<feature type="transmembrane region" description="Helical" evidence="5">
    <location>
        <begin position="149"/>
        <end position="169"/>
    </location>
</feature>
<dbReference type="AlphaFoldDB" id="A0A3D1JIY3"/>
<dbReference type="OrthoDB" id="1988at2"/>
<dbReference type="InterPro" id="IPR011701">
    <property type="entry name" value="MFS"/>
</dbReference>
<evidence type="ECO:0000259" key="6">
    <source>
        <dbReference type="PROSITE" id="PS50850"/>
    </source>
</evidence>
<feature type="transmembrane region" description="Helical" evidence="5">
    <location>
        <begin position="20"/>
        <end position="37"/>
    </location>
</feature>
<dbReference type="Gene3D" id="1.20.1250.20">
    <property type="entry name" value="MFS general substrate transporter like domains"/>
    <property type="match status" value="2"/>
</dbReference>
<feature type="transmembrane region" description="Helical" evidence="5">
    <location>
        <begin position="255"/>
        <end position="278"/>
    </location>
</feature>
<dbReference type="PANTHER" id="PTHR23518:SF2">
    <property type="entry name" value="MAJOR FACILITATOR SUPERFAMILY TRANSPORTER"/>
    <property type="match status" value="1"/>
</dbReference>
<keyword evidence="9" id="KW-1185">Reference proteome</keyword>
<feature type="transmembrane region" description="Helical" evidence="5">
    <location>
        <begin position="373"/>
        <end position="392"/>
    </location>
</feature>
<keyword evidence="2 5" id="KW-0812">Transmembrane</keyword>
<feature type="transmembrane region" description="Helical" evidence="5">
    <location>
        <begin position="290"/>
        <end position="316"/>
    </location>
</feature>
<evidence type="ECO:0000256" key="1">
    <source>
        <dbReference type="ARBA" id="ARBA00004651"/>
    </source>
</evidence>
<proteinExistence type="predicted"/>
<evidence type="ECO:0000313" key="10">
    <source>
        <dbReference type="Proteomes" id="UP000264141"/>
    </source>
</evidence>
<feature type="domain" description="Major facilitator superfamily (MFS) profile" evidence="6">
    <location>
        <begin position="19"/>
        <end position="420"/>
    </location>
</feature>
<dbReference type="PROSITE" id="PS50850">
    <property type="entry name" value="MFS"/>
    <property type="match status" value="1"/>
</dbReference>
<evidence type="ECO:0000256" key="3">
    <source>
        <dbReference type="ARBA" id="ARBA00022989"/>
    </source>
</evidence>
<dbReference type="GO" id="GO:0022857">
    <property type="term" value="F:transmembrane transporter activity"/>
    <property type="evidence" value="ECO:0007669"/>
    <property type="project" value="InterPro"/>
</dbReference>
<dbReference type="Proteomes" id="UP000253922">
    <property type="component" value="Unassembled WGS sequence"/>
</dbReference>
<dbReference type="EMBL" id="DF967967">
    <property type="protein sequence ID" value="GAP08617.1"/>
    <property type="molecule type" value="Genomic_DNA"/>
</dbReference>
<gene>
    <name evidence="7" type="ORF">ATHL_03522</name>
    <name evidence="8" type="ORF">DEQ80_07705</name>
</gene>
<sequence length="428" mass="46371">MSISEQRRKIADFLGLKKSIVAVLIMVVLIGMGEKMAERFLPLYLMVLGGGTFSIGLLNGLDNLLSALYSLPGGYASDRLGHKKALLLFNLIAMAGYAVVIIFHYWQAVIVGAILFISWTAISLPATMDMVATVLPKNKRTMGVSVNSLVRRIPMALGPVVGGALIGAFGEKTGILIAFIVAFVLGGVSLVIQQTMIEDSPTALKENTSKNGTALLTPQLRKLLVSDILIRFCEQIPYAFVVIWCVSINRITPLQFGLLTTIEMATAVLVYIPVAYLADKSTKKPFVVTTFVFFTLFPLILLAARSFWGLVIAFIIRGLKEFGEPTRKALIMDLAPDGRKAATFGVYYLIRDVIVSIAAFGGALLWDASTANLIVKTIGFGNFLLPFFNAVASPATNFLVAFGFGLIGTLYFALFGQDLGYVPVSQKE</sequence>
<reference evidence="8 10" key="3">
    <citation type="journal article" date="2018" name="Nat. Biotechnol.">
        <title>A standardized bacterial taxonomy based on genome phylogeny substantially revises the tree of life.</title>
        <authorList>
            <person name="Parks D.H."/>
            <person name="Chuvochina M."/>
            <person name="Waite D.W."/>
            <person name="Rinke C."/>
            <person name="Skarshewski A."/>
            <person name="Chaumeil P.A."/>
            <person name="Hugenholtz P."/>
        </authorList>
    </citation>
    <scope>NUCLEOTIDE SEQUENCE [LARGE SCALE GENOMIC DNA]</scope>
    <source>
        <strain evidence="8">UBA8781</strain>
    </source>
</reference>
<evidence type="ECO:0000313" key="9">
    <source>
        <dbReference type="Proteomes" id="UP000253922"/>
    </source>
</evidence>
<accession>A0A3D1JIY3</accession>
<keyword evidence="4 5" id="KW-0472">Membrane</keyword>
<protein>
    <submittedName>
        <fullName evidence="7">Arabinose efflux permease</fullName>
    </submittedName>
    <submittedName>
        <fullName evidence="8">MFS transporter</fullName>
    </submittedName>
</protein>
<dbReference type="Proteomes" id="UP000264141">
    <property type="component" value="Unassembled WGS sequence"/>
</dbReference>
<feature type="transmembrane region" description="Helical" evidence="5">
    <location>
        <begin position="109"/>
        <end position="128"/>
    </location>
</feature>
<dbReference type="InterPro" id="IPR020846">
    <property type="entry name" value="MFS_dom"/>
</dbReference>
<evidence type="ECO:0000256" key="4">
    <source>
        <dbReference type="ARBA" id="ARBA00023136"/>
    </source>
</evidence>
<dbReference type="GO" id="GO:0005886">
    <property type="term" value="C:plasma membrane"/>
    <property type="evidence" value="ECO:0007669"/>
    <property type="project" value="UniProtKB-SubCell"/>
</dbReference>
<organism evidence="8 10">
    <name type="scientific">Anaerolinea thermolimosa</name>
    <dbReference type="NCBI Taxonomy" id="229919"/>
    <lineage>
        <taxon>Bacteria</taxon>
        <taxon>Bacillati</taxon>
        <taxon>Chloroflexota</taxon>
        <taxon>Anaerolineae</taxon>
        <taxon>Anaerolineales</taxon>
        <taxon>Anaerolineaceae</taxon>
        <taxon>Anaerolinea</taxon>
    </lineage>
</organism>
<evidence type="ECO:0000313" key="7">
    <source>
        <dbReference type="EMBL" id="GAP08617.1"/>
    </source>
</evidence>
<feature type="transmembrane region" description="Helical" evidence="5">
    <location>
        <begin position="398"/>
        <end position="416"/>
    </location>
</feature>
<reference evidence="9" key="2">
    <citation type="submission" date="2015-07" db="EMBL/GenBank/DDBJ databases">
        <title>Draft Genome Sequences of Anaerolinea thermolimosa IMO-1, Bellilinea caldifistulae GOMI-1, Leptolinea tardivitalis YMTK-2, Levilinea saccharolytica KIBI-1,Longilinea arvoryzae KOME-1, Previously Described as Members of the Anaerolineaceae (Chloroflexi).</title>
        <authorList>
            <person name="Sekiguchi Y."/>
            <person name="Ohashi A."/>
            <person name="Matsuura N."/>
            <person name="Tourlousse M.D."/>
        </authorList>
    </citation>
    <scope>NUCLEOTIDE SEQUENCE [LARGE SCALE GENOMIC DNA]</scope>
    <source>
        <strain evidence="9">IMO-1</strain>
    </source>
</reference>
<dbReference type="SUPFAM" id="SSF103473">
    <property type="entry name" value="MFS general substrate transporter"/>
    <property type="match status" value="1"/>
</dbReference>
<dbReference type="InterPro" id="IPR036259">
    <property type="entry name" value="MFS_trans_sf"/>
</dbReference>
<feature type="transmembrane region" description="Helical" evidence="5">
    <location>
        <begin position="85"/>
        <end position="103"/>
    </location>
</feature>
<feature type="transmembrane region" description="Helical" evidence="5">
    <location>
        <begin position="43"/>
        <end position="65"/>
    </location>
</feature>
<name>A0A3D1JIY3_9CHLR</name>
<feature type="transmembrane region" description="Helical" evidence="5">
    <location>
        <begin position="175"/>
        <end position="192"/>
    </location>
</feature>
<dbReference type="Pfam" id="PF07690">
    <property type="entry name" value="MFS_1"/>
    <property type="match status" value="1"/>
</dbReference>